<feature type="domain" description="VOC" evidence="1">
    <location>
        <begin position="1"/>
        <end position="118"/>
    </location>
</feature>
<dbReference type="STRING" id="1034943.BN59_02490"/>
<evidence type="ECO:0000313" key="2">
    <source>
        <dbReference type="EMBL" id="CDZ78182.1"/>
    </source>
</evidence>
<protein>
    <submittedName>
        <fullName evidence="2">Glyoxalase-like domain protein</fullName>
    </submittedName>
</protein>
<evidence type="ECO:0000313" key="3">
    <source>
        <dbReference type="Proteomes" id="UP000044071"/>
    </source>
</evidence>
<dbReference type="Gene3D" id="3.30.720.110">
    <property type="match status" value="1"/>
</dbReference>
<dbReference type="RefSeq" id="WP_043874714.1">
    <property type="nucleotide sequence ID" value="NZ_CCVW01000003.1"/>
</dbReference>
<dbReference type="SUPFAM" id="SSF54593">
    <property type="entry name" value="Glyoxalase/Bleomycin resistance protein/Dihydroxybiphenyl dioxygenase"/>
    <property type="match status" value="1"/>
</dbReference>
<dbReference type="Proteomes" id="UP000044071">
    <property type="component" value="Unassembled WGS sequence"/>
</dbReference>
<reference evidence="2 3" key="1">
    <citation type="submission" date="2014-06" db="EMBL/GenBank/DDBJ databases">
        <authorList>
            <person name="Urmite Genomes Urmite Genomes"/>
        </authorList>
    </citation>
    <scope>NUCLEOTIDE SEQUENCE [LARGE SCALE GENOMIC DNA]</scope>
</reference>
<dbReference type="Gene3D" id="3.30.720.120">
    <property type="match status" value="1"/>
</dbReference>
<dbReference type="InterPro" id="IPR004360">
    <property type="entry name" value="Glyas_Fos-R_dOase_dom"/>
</dbReference>
<organism evidence="2 3">
    <name type="scientific">Legionella massiliensis</name>
    <dbReference type="NCBI Taxonomy" id="1034943"/>
    <lineage>
        <taxon>Bacteria</taxon>
        <taxon>Pseudomonadati</taxon>
        <taxon>Pseudomonadota</taxon>
        <taxon>Gammaproteobacteria</taxon>
        <taxon>Legionellales</taxon>
        <taxon>Legionellaceae</taxon>
        <taxon>Legionella</taxon>
    </lineage>
</organism>
<dbReference type="PROSITE" id="PS51819">
    <property type="entry name" value="VOC"/>
    <property type="match status" value="1"/>
</dbReference>
<name>A0A078KYN4_9GAMM</name>
<dbReference type="InterPro" id="IPR026275">
    <property type="entry name" value="Glyoxalase/dOase/EhpR"/>
</dbReference>
<proteinExistence type="predicted"/>
<gene>
    <name evidence="2" type="ORF">BN59_02490</name>
</gene>
<dbReference type="Pfam" id="PF00903">
    <property type="entry name" value="Glyoxalase"/>
    <property type="match status" value="1"/>
</dbReference>
<accession>A0A078KYN4</accession>
<evidence type="ECO:0000259" key="1">
    <source>
        <dbReference type="PROSITE" id="PS51819"/>
    </source>
</evidence>
<dbReference type="PIRSF" id="PIRSF039020">
    <property type="entry name" value="EhpR"/>
    <property type="match status" value="1"/>
</dbReference>
<dbReference type="eggNOG" id="COG0346">
    <property type="taxonomic scope" value="Bacteria"/>
</dbReference>
<dbReference type="InterPro" id="IPR037523">
    <property type="entry name" value="VOC_core"/>
</dbReference>
<sequence length="119" mass="13593">MNYLILYVDNPPNSANFYANLFNIQPVEFSQTFALFVLSPEFKLGLWSKHEVEPAASPVLGGGSELAMQVENDERVRELCDKWRNFGLSIKQEPLKMDFGLNFVVLDPDGHRLRVFARS</sequence>
<dbReference type="InterPro" id="IPR029068">
    <property type="entry name" value="Glyas_Bleomycin-R_OHBP_Dase"/>
</dbReference>
<dbReference type="AlphaFoldDB" id="A0A078KYN4"/>
<dbReference type="OrthoDB" id="9806945at2"/>
<dbReference type="EMBL" id="CCSB01000003">
    <property type="protein sequence ID" value="CDZ78182.1"/>
    <property type="molecule type" value="Genomic_DNA"/>
</dbReference>
<keyword evidence="3" id="KW-1185">Reference proteome</keyword>